<keyword evidence="3" id="KW-1185">Reference proteome</keyword>
<dbReference type="Proteomes" id="UP001460270">
    <property type="component" value="Unassembled WGS sequence"/>
</dbReference>
<dbReference type="EMBL" id="JBBPFD010000675">
    <property type="protein sequence ID" value="KAK7877712.1"/>
    <property type="molecule type" value="Genomic_DNA"/>
</dbReference>
<accession>A0AAW0MKT8</accession>
<organism evidence="2 3">
    <name type="scientific">Mugilogobius chulae</name>
    <name type="common">yellowstripe goby</name>
    <dbReference type="NCBI Taxonomy" id="88201"/>
    <lineage>
        <taxon>Eukaryota</taxon>
        <taxon>Metazoa</taxon>
        <taxon>Chordata</taxon>
        <taxon>Craniata</taxon>
        <taxon>Vertebrata</taxon>
        <taxon>Euteleostomi</taxon>
        <taxon>Actinopterygii</taxon>
        <taxon>Neopterygii</taxon>
        <taxon>Teleostei</taxon>
        <taxon>Neoteleostei</taxon>
        <taxon>Acanthomorphata</taxon>
        <taxon>Gobiaria</taxon>
        <taxon>Gobiiformes</taxon>
        <taxon>Gobioidei</taxon>
        <taxon>Gobiidae</taxon>
        <taxon>Gobionellinae</taxon>
        <taxon>Mugilogobius</taxon>
    </lineage>
</organism>
<feature type="non-terminal residue" evidence="2">
    <location>
        <position position="544"/>
    </location>
</feature>
<name>A0AAW0MKT8_9GOBI</name>
<evidence type="ECO:0000313" key="3">
    <source>
        <dbReference type="Proteomes" id="UP001460270"/>
    </source>
</evidence>
<evidence type="ECO:0000256" key="1">
    <source>
        <dbReference type="SAM" id="MobiDB-lite"/>
    </source>
</evidence>
<dbReference type="PANTHER" id="PTHR31025">
    <property type="entry name" value="SI:CH211-196P9.1-RELATED"/>
    <property type="match status" value="1"/>
</dbReference>
<evidence type="ECO:0000313" key="2">
    <source>
        <dbReference type="EMBL" id="KAK7877712.1"/>
    </source>
</evidence>
<feature type="compositionally biased region" description="Basic and acidic residues" evidence="1">
    <location>
        <begin position="485"/>
        <end position="499"/>
    </location>
</feature>
<comment type="caution">
    <text evidence="2">The sequence shown here is derived from an EMBL/GenBank/DDBJ whole genome shotgun (WGS) entry which is preliminary data.</text>
</comment>
<protein>
    <submittedName>
        <fullName evidence="2">Uncharacterized protein</fullName>
    </submittedName>
</protein>
<dbReference type="PANTHER" id="PTHR31025:SF27">
    <property type="entry name" value="SI:CH211-193K19.2-RELATED"/>
    <property type="match status" value="1"/>
</dbReference>
<dbReference type="AlphaFoldDB" id="A0AAW0MKT8"/>
<feature type="region of interest" description="Disordered" evidence="1">
    <location>
        <begin position="468"/>
        <end position="499"/>
    </location>
</feature>
<sequence>MRNSKVMKLRVILAPDNIRKVDVENVTSVDQLKEILQNKFDLKNDFVIQFEDPEFGNEVCNLFSVTDLPKDKVVLHIIQKTVASDISSLDTASVSSQSSCGSSSSASIRQRENVQWPSIFIIPQFSYDVELRLEKANKDFIENGNLLLLMPREMKIDILDELAQTMFKFKAYPNAQEIEAVAVALIEKHPCLKDPGTGKGHRSWFMSLKYKMGNYRHKLSSAGCSEVIVNRKRQASDGERRIKKAKRCEVNFLPDNPTGLTDSSLEHEKDALKEEMKKKNPNKDLVNSKMELTFSLRRKEIVTKEPLVADLLEQWPALFLQEQICAEFFRITQKNLMCGFFASLDEYAPKMIKLYRVRSASCGKDMQKLLEEVDDKLTEVLAFRKSAALRGLPLIMKDEPRDFLKTCLDTEPEEQYLNGMKMGILSIVEDDDATVHSNPNARVHAVILEEQVIVDNVTIDKLRALTSAQTKPQPVSDPGLTPDPRASRKPERSKSTCEETSRIIKGLDQLLRVTCGGKTRTYCFCVKLKNSSHVTSPAHLLNTV</sequence>
<gene>
    <name evidence="2" type="ORF">WMY93_031572</name>
</gene>
<proteinExistence type="predicted"/>
<reference evidence="3" key="1">
    <citation type="submission" date="2024-04" db="EMBL/GenBank/DDBJ databases">
        <title>Salinicola lusitanus LLJ914,a marine bacterium isolated from the Okinawa Trough.</title>
        <authorList>
            <person name="Li J."/>
        </authorList>
    </citation>
    <scope>NUCLEOTIDE SEQUENCE [LARGE SCALE GENOMIC DNA]</scope>
</reference>